<dbReference type="PANTHER" id="PTHR39369">
    <property type="entry name" value="LIN-24 (TWENTY-FOUR) LIKE"/>
    <property type="match status" value="1"/>
</dbReference>
<dbReference type="AlphaFoldDB" id="A0A158RB70"/>
<accession>A0A158RB70</accession>
<dbReference type="SUPFAM" id="SSF56973">
    <property type="entry name" value="Aerolisin/ETX pore-forming domain"/>
    <property type="match status" value="1"/>
</dbReference>
<name>A0A158RB70_THECL</name>
<dbReference type="OMA" id="ECSEPTY"/>
<gene>
    <name evidence="1" type="ORF">TCLT_LOCUS3708</name>
</gene>
<dbReference type="CDD" id="cd20237">
    <property type="entry name" value="PFM_LIN24-like"/>
    <property type="match status" value="1"/>
</dbReference>
<dbReference type="Proteomes" id="UP000276776">
    <property type="component" value="Unassembled WGS sequence"/>
</dbReference>
<dbReference type="Gene3D" id="2.170.15.10">
    <property type="entry name" value="Proaerolysin, chain A, domain 3"/>
    <property type="match status" value="1"/>
</dbReference>
<reference evidence="1 2" key="2">
    <citation type="submission" date="2018-11" db="EMBL/GenBank/DDBJ databases">
        <authorList>
            <consortium name="Pathogen Informatics"/>
        </authorList>
    </citation>
    <scope>NUCLEOTIDE SEQUENCE [LARGE SCALE GENOMIC DNA]</scope>
</reference>
<evidence type="ECO:0000313" key="1">
    <source>
        <dbReference type="EMBL" id="VDN00700.1"/>
    </source>
</evidence>
<dbReference type="OrthoDB" id="9977517at2759"/>
<dbReference type="EMBL" id="UYYF01004265">
    <property type="protein sequence ID" value="VDN00700.1"/>
    <property type="molecule type" value="Genomic_DNA"/>
</dbReference>
<protein>
    <submittedName>
        <fullName evidence="3">DUF3480 domain-containing protein</fullName>
    </submittedName>
</protein>
<dbReference type="STRING" id="103827.A0A158RB70"/>
<dbReference type="WBParaSite" id="TCLT_0000371901-mRNA-1">
    <property type="protein sequence ID" value="TCLT_0000371901-mRNA-1"/>
    <property type="gene ID" value="TCLT_0000371901"/>
</dbReference>
<evidence type="ECO:0000313" key="3">
    <source>
        <dbReference type="WBParaSite" id="TCLT_0000371901-mRNA-1"/>
    </source>
</evidence>
<proteinExistence type="predicted"/>
<evidence type="ECO:0000313" key="2">
    <source>
        <dbReference type="Proteomes" id="UP000276776"/>
    </source>
</evidence>
<keyword evidence="2" id="KW-1185">Reference proteome</keyword>
<dbReference type="PANTHER" id="PTHR39369:SF6">
    <property type="entry name" value="LIN-24 (TWENTY-FOUR) LIKE"/>
    <property type="match status" value="1"/>
</dbReference>
<sequence>MKTKSHANAMIQTEKSTDLVDLETVIRDWAKKIFEVTKTREEAKISKKYLQYNINWSHLNSQYLEPIYTVSGIDQRQCFQPKSEQVLFKSTFTNGTERAQEYSFKTQRCTRSTATIAIVISNRIFLLEKGIRRGMEMQLKLKTPFEILKANAGFHNEISILKIDEDTVEEELTWSVDSTIKVPPFCKTVAELVILEDNLSRNFSMVNRISGRIVVTVMNMKDNNSLVTIIEGKLADIIRDLANYQALGFVIQGDTVLYTTKGTCKFKYGVEQIVKLKEHPMKE</sequence>
<reference evidence="3" key="1">
    <citation type="submission" date="2016-04" db="UniProtKB">
        <authorList>
            <consortium name="WormBaseParasite"/>
        </authorList>
    </citation>
    <scope>IDENTIFICATION</scope>
</reference>
<organism evidence="3">
    <name type="scientific">Thelazia callipaeda</name>
    <name type="common">Oriental eyeworm</name>
    <name type="synonym">Parasitic nematode</name>
    <dbReference type="NCBI Taxonomy" id="103827"/>
    <lineage>
        <taxon>Eukaryota</taxon>
        <taxon>Metazoa</taxon>
        <taxon>Ecdysozoa</taxon>
        <taxon>Nematoda</taxon>
        <taxon>Chromadorea</taxon>
        <taxon>Rhabditida</taxon>
        <taxon>Spirurina</taxon>
        <taxon>Spiruromorpha</taxon>
        <taxon>Thelazioidea</taxon>
        <taxon>Thelaziidae</taxon>
        <taxon>Thelazia</taxon>
    </lineage>
</organism>